<protein>
    <recommendedName>
        <fullName evidence="5 12">Alpha-amylase</fullName>
        <ecNumber evidence="4 12">3.2.1.1</ecNumber>
    </recommendedName>
</protein>
<feature type="compositionally biased region" description="Polar residues" evidence="13">
    <location>
        <begin position="607"/>
        <end position="628"/>
    </location>
</feature>
<keyword evidence="14" id="KW-0732">Signal</keyword>
<proteinExistence type="inferred from homology"/>
<evidence type="ECO:0000256" key="14">
    <source>
        <dbReference type="SAM" id="SignalP"/>
    </source>
</evidence>
<dbReference type="STRING" id="857265.WG78_21175"/>
<dbReference type="SUPFAM" id="SSF51445">
    <property type="entry name" value="(Trans)glycosidases"/>
    <property type="match status" value="1"/>
</dbReference>
<name>A0A0N0GKI3_9NEIS</name>
<dbReference type="Pfam" id="PF00686">
    <property type="entry name" value="CBM_20"/>
    <property type="match status" value="1"/>
</dbReference>
<dbReference type="SMART" id="SM01065">
    <property type="entry name" value="CBM_2"/>
    <property type="match status" value="1"/>
</dbReference>
<keyword evidence="9 12" id="KW-0119">Carbohydrate metabolism</keyword>
<dbReference type="Gene3D" id="2.60.40.10">
    <property type="entry name" value="Immunoglobulins"/>
    <property type="match status" value="1"/>
</dbReference>
<feature type="domain" description="CBM20" evidence="15">
    <location>
        <begin position="527"/>
        <end position="637"/>
    </location>
</feature>
<dbReference type="GO" id="GO:2001070">
    <property type="term" value="F:starch binding"/>
    <property type="evidence" value="ECO:0007669"/>
    <property type="project" value="InterPro"/>
</dbReference>
<evidence type="ECO:0000256" key="12">
    <source>
        <dbReference type="RuleBase" id="RU361134"/>
    </source>
</evidence>
<comment type="catalytic activity">
    <reaction evidence="1 12">
        <text>Endohydrolysis of (1-&gt;4)-alpha-D-glucosidic linkages in polysaccharides containing three or more (1-&gt;4)-alpha-linked D-glucose units.</text>
        <dbReference type="EC" id="3.2.1.1"/>
    </reaction>
</comment>
<dbReference type="GO" id="GO:0004556">
    <property type="term" value="F:alpha-amylase activity"/>
    <property type="evidence" value="ECO:0007669"/>
    <property type="project" value="UniProtKB-UniRule"/>
</dbReference>
<comment type="cofactor">
    <cofactor evidence="2">
        <name>Ca(2+)</name>
        <dbReference type="ChEBI" id="CHEBI:29108"/>
    </cofactor>
</comment>
<dbReference type="OrthoDB" id="9805159at2"/>
<dbReference type="PRINTS" id="PR00110">
    <property type="entry name" value="ALPHAAMYLASE"/>
</dbReference>
<evidence type="ECO:0000256" key="5">
    <source>
        <dbReference type="ARBA" id="ARBA00017303"/>
    </source>
</evidence>
<keyword evidence="17" id="KW-1185">Reference proteome</keyword>
<comment type="similarity">
    <text evidence="3 11">Belongs to the glycosyl hydrolase 13 family.</text>
</comment>
<dbReference type="InterPro" id="IPR031319">
    <property type="entry name" value="A-amylase_C"/>
</dbReference>
<dbReference type="AlphaFoldDB" id="A0A0N0GKI3"/>
<reference evidence="16 17" key="1">
    <citation type="submission" date="2015-07" db="EMBL/GenBank/DDBJ databases">
        <title>Draft genome sequence of the Amantichitinum ursilacus IGB-41, a new chitin-degrading bacterium.</title>
        <authorList>
            <person name="Kirstahler P."/>
            <person name="Guenther M."/>
            <person name="Grumaz C."/>
            <person name="Rupp S."/>
            <person name="Zibek S."/>
            <person name="Sohn K."/>
        </authorList>
    </citation>
    <scope>NUCLEOTIDE SEQUENCE [LARGE SCALE GENOMIC DNA]</scope>
    <source>
        <strain evidence="16 17">IGB-41</strain>
    </source>
</reference>
<dbReference type="GO" id="GO:0046872">
    <property type="term" value="F:metal ion binding"/>
    <property type="evidence" value="ECO:0007669"/>
    <property type="project" value="UniProtKB-KW"/>
</dbReference>
<dbReference type="PANTHER" id="PTHR43447">
    <property type="entry name" value="ALPHA-AMYLASE"/>
    <property type="match status" value="1"/>
</dbReference>
<dbReference type="GO" id="GO:0005975">
    <property type="term" value="P:carbohydrate metabolic process"/>
    <property type="evidence" value="ECO:0007669"/>
    <property type="project" value="InterPro"/>
</dbReference>
<dbReference type="InterPro" id="IPR013783">
    <property type="entry name" value="Ig-like_fold"/>
</dbReference>
<evidence type="ECO:0000256" key="7">
    <source>
        <dbReference type="ARBA" id="ARBA00022801"/>
    </source>
</evidence>
<evidence type="ECO:0000256" key="10">
    <source>
        <dbReference type="ARBA" id="ARBA00023295"/>
    </source>
</evidence>
<dbReference type="PATRIC" id="fig|857265.3.peg.4334"/>
<evidence type="ECO:0000313" key="16">
    <source>
        <dbReference type="EMBL" id="KPC49073.1"/>
    </source>
</evidence>
<dbReference type="PROSITE" id="PS51166">
    <property type="entry name" value="CBM20"/>
    <property type="match status" value="1"/>
</dbReference>
<evidence type="ECO:0000256" key="6">
    <source>
        <dbReference type="ARBA" id="ARBA00022723"/>
    </source>
</evidence>
<dbReference type="RefSeq" id="WP_083459507.1">
    <property type="nucleotide sequence ID" value="NZ_LAQT01000038.1"/>
</dbReference>
<keyword evidence="6" id="KW-0479">Metal-binding</keyword>
<dbReference type="Gene3D" id="3.20.20.80">
    <property type="entry name" value="Glycosidases"/>
    <property type="match status" value="1"/>
</dbReference>
<dbReference type="Pfam" id="PF02806">
    <property type="entry name" value="Alpha-amylase_C"/>
    <property type="match status" value="1"/>
</dbReference>
<dbReference type="InterPro" id="IPR006048">
    <property type="entry name" value="A-amylase/branching_C"/>
</dbReference>
<dbReference type="EC" id="3.2.1.1" evidence="4 12"/>
<dbReference type="InterPro" id="IPR006047">
    <property type="entry name" value="GH13_cat_dom"/>
</dbReference>
<keyword evidence="10 12" id="KW-0326">Glycosidase</keyword>
<feature type="chain" id="PRO_5005849579" description="Alpha-amylase" evidence="14">
    <location>
        <begin position="21"/>
        <end position="637"/>
    </location>
</feature>
<organism evidence="16 17">
    <name type="scientific">Amantichitinum ursilacus</name>
    <dbReference type="NCBI Taxonomy" id="857265"/>
    <lineage>
        <taxon>Bacteria</taxon>
        <taxon>Pseudomonadati</taxon>
        <taxon>Pseudomonadota</taxon>
        <taxon>Betaproteobacteria</taxon>
        <taxon>Neisseriales</taxon>
        <taxon>Chitinibacteraceae</taxon>
        <taxon>Amantichitinum</taxon>
    </lineage>
</organism>
<dbReference type="SUPFAM" id="SSF49452">
    <property type="entry name" value="Starch-binding domain-like"/>
    <property type="match status" value="1"/>
</dbReference>
<feature type="signal peptide" evidence="14">
    <location>
        <begin position="1"/>
        <end position="20"/>
    </location>
</feature>
<gene>
    <name evidence="16" type="primary">aml</name>
    <name evidence="16" type="ORF">WG78_21175</name>
</gene>
<evidence type="ECO:0000256" key="8">
    <source>
        <dbReference type="ARBA" id="ARBA00022837"/>
    </source>
</evidence>
<dbReference type="Proteomes" id="UP000037939">
    <property type="component" value="Unassembled WGS sequence"/>
</dbReference>
<evidence type="ECO:0000256" key="13">
    <source>
        <dbReference type="SAM" id="MobiDB-lite"/>
    </source>
</evidence>
<comment type="caution">
    <text evidence="16">The sequence shown here is derived from an EMBL/GenBank/DDBJ whole genome shotgun (WGS) entry which is preliminary data.</text>
</comment>
<dbReference type="SMART" id="SM00632">
    <property type="entry name" value="Aamy_C"/>
    <property type="match status" value="1"/>
</dbReference>
<dbReference type="InterPro" id="IPR017853">
    <property type="entry name" value="GH"/>
</dbReference>
<dbReference type="InterPro" id="IPR006046">
    <property type="entry name" value="Alpha_amylase"/>
</dbReference>
<dbReference type="Pfam" id="PF00128">
    <property type="entry name" value="Alpha-amylase"/>
    <property type="match status" value="1"/>
</dbReference>
<sequence length="637" mass="67439">MRFRLTVFSSILSLALAACGGGDGGVTSIATSQAASTSSSFNATGTSVQLFHWRWADIGKECTDFIGPKGYGAVQISPPQATKIAGAWWDIYQPVNFGSLTSRMGNEAQLSAMIASCHAAHVRVYADLVVNQMGLDSSNTYSSTDGSTWNKDTLTYPQFSSNDFHSACDIQSSDYGSPGNRNNVMLCRLNGMPDLATESSYVQGVISTYMKKLLSLGIDGFRIDAAKHQQPGSLNTILNTVKAAYPTTLAGESIWVTQEVIPDGNVVRSDYFQNGTLNEFQYTYALRDAFRNNNGLNLASIPTVMGTPGNWGGTWNFVQPQYATVFVNNWDTERSGTDSLNASNYTGATNDASGTKRYDLANVFMLAWPYGEAMVHSGYRFSTSDQDAPTTSPYDSSGNALINVNWDFIHRWGDIANMVAFRTATSGQGVSNWTTGTGNQIAFSRGAVGFVAINNDTSAWTKTFQTGLPAGTYCNVVHGVVSGSSCASDSVTVDSSGNATITLPANGGSTVPAVAIYTGQKLGSSGSTGSGTCTVTFSIANANTTFGQNLYVVGNQTVLGNWTPASGYALTIQGSGANATWSGSVSLPASTAVQYKYVKWDGTTATWESSQSTSSGNREYTTCSSGSATRADGSFKS</sequence>
<dbReference type="SUPFAM" id="SSF51011">
    <property type="entry name" value="Glycosyl hydrolase domain"/>
    <property type="match status" value="1"/>
</dbReference>
<dbReference type="SMART" id="SM00642">
    <property type="entry name" value="Aamy"/>
    <property type="match status" value="1"/>
</dbReference>
<dbReference type="InterPro" id="IPR002044">
    <property type="entry name" value="CBM20"/>
</dbReference>
<accession>A0A0N0GKI3</accession>
<evidence type="ECO:0000256" key="4">
    <source>
        <dbReference type="ARBA" id="ARBA00012595"/>
    </source>
</evidence>
<dbReference type="Gene3D" id="2.60.40.1180">
    <property type="entry name" value="Golgi alpha-mannosidase II"/>
    <property type="match status" value="1"/>
</dbReference>
<feature type="region of interest" description="Disordered" evidence="13">
    <location>
        <begin position="607"/>
        <end position="637"/>
    </location>
</feature>
<evidence type="ECO:0000256" key="3">
    <source>
        <dbReference type="ARBA" id="ARBA00008061"/>
    </source>
</evidence>
<dbReference type="EMBL" id="LAQT01000038">
    <property type="protein sequence ID" value="KPC49073.1"/>
    <property type="molecule type" value="Genomic_DNA"/>
</dbReference>
<evidence type="ECO:0000256" key="1">
    <source>
        <dbReference type="ARBA" id="ARBA00000548"/>
    </source>
</evidence>
<evidence type="ECO:0000256" key="9">
    <source>
        <dbReference type="ARBA" id="ARBA00023277"/>
    </source>
</evidence>
<dbReference type="PROSITE" id="PS51257">
    <property type="entry name" value="PROKAR_LIPOPROTEIN"/>
    <property type="match status" value="1"/>
</dbReference>
<dbReference type="CDD" id="cd11317">
    <property type="entry name" value="AmyAc_bac_euk_AmyA"/>
    <property type="match status" value="1"/>
</dbReference>
<keyword evidence="7 12" id="KW-0378">Hydrolase</keyword>
<evidence type="ECO:0000256" key="11">
    <source>
        <dbReference type="RuleBase" id="RU003615"/>
    </source>
</evidence>
<dbReference type="InterPro" id="IPR013784">
    <property type="entry name" value="Carb-bd-like_fold"/>
</dbReference>
<evidence type="ECO:0000259" key="15">
    <source>
        <dbReference type="PROSITE" id="PS51166"/>
    </source>
</evidence>
<keyword evidence="8" id="KW-0106">Calcium</keyword>
<evidence type="ECO:0000256" key="2">
    <source>
        <dbReference type="ARBA" id="ARBA00001913"/>
    </source>
</evidence>
<dbReference type="InterPro" id="IPR013780">
    <property type="entry name" value="Glyco_hydro_b"/>
</dbReference>
<evidence type="ECO:0000313" key="17">
    <source>
        <dbReference type="Proteomes" id="UP000037939"/>
    </source>
</evidence>